<feature type="signal peptide" evidence="1">
    <location>
        <begin position="1"/>
        <end position="21"/>
    </location>
</feature>
<dbReference type="InterPro" id="IPR024831">
    <property type="entry name" value="Uroplakin-3"/>
</dbReference>
<dbReference type="OrthoDB" id="9939598at2759"/>
<comment type="caution">
    <text evidence="2">The sequence shown here is derived from an EMBL/GenBank/DDBJ whole genome shotgun (WGS) entry which is preliminary data.</text>
</comment>
<sequence>RHAGTCTMLPLLLLLLATAHGLDRVAYEPTLASSDLGGRITASTFLLEQPRCVFLNPNYTGAVIWLVVAESDGSNFNNSLKPGSPGTAYQSFPGGNPFYMTLGTNLQQYPCTPNPGNITVLRVGTETSCAKDPMRPTCNGPLPSPGPYRVKFLAINGSGPLADTVWSEDITLR</sequence>
<evidence type="ECO:0000313" key="3">
    <source>
        <dbReference type="Proteomes" id="UP000559068"/>
    </source>
</evidence>
<name>A0A7K6TWC6_9AVES</name>
<dbReference type="PANTHER" id="PTHR15446">
    <property type="entry name" value="UROPLAKIN III"/>
    <property type="match status" value="1"/>
</dbReference>
<dbReference type="GO" id="GO:0016020">
    <property type="term" value="C:membrane"/>
    <property type="evidence" value="ECO:0007669"/>
    <property type="project" value="TreeGrafter"/>
</dbReference>
<gene>
    <name evidence="2" type="primary">Upk3bl1</name>
    <name evidence="2" type="ORF">AEGBEN_R14953</name>
</gene>
<evidence type="ECO:0000313" key="2">
    <source>
        <dbReference type="EMBL" id="NWX14887.1"/>
    </source>
</evidence>
<feature type="chain" id="PRO_5029564991" evidence="1">
    <location>
        <begin position="22"/>
        <end position="173"/>
    </location>
</feature>
<feature type="non-terminal residue" evidence="2">
    <location>
        <position position="173"/>
    </location>
</feature>
<feature type="non-terminal residue" evidence="2">
    <location>
        <position position="1"/>
    </location>
</feature>
<proteinExistence type="predicted"/>
<dbReference type="Proteomes" id="UP000559068">
    <property type="component" value="Unassembled WGS sequence"/>
</dbReference>
<keyword evidence="3" id="KW-1185">Reference proteome</keyword>
<protein>
    <submittedName>
        <fullName evidence="2">UPK3L protein</fullName>
    </submittedName>
</protein>
<reference evidence="2 3" key="1">
    <citation type="submission" date="2019-09" db="EMBL/GenBank/DDBJ databases">
        <title>Bird 10,000 Genomes (B10K) Project - Family phase.</title>
        <authorList>
            <person name="Zhang G."/>
        </authorList>
    </citation>
    <scope>NUCLEOTIDE SEQUENCE [LARGE SCALE GENOMIC DNA]</scope>
    <source>
        <strain evidence="2">B10K-DU-029-76</strain>
        <tissue evidence="2">Heart</tissue>
    </source>
</reference>
<keyword evidence="1" id="KW-0732">Signal</keyword>
<accession>A0A7K6TWC6</accession>
<evidence type="ECO:0000256" key="1">
    <source>
        <dbReference type="SAM" id="SignalP"/>
    </source>
</evidence>
<dbReference type="AlphaFoldDB" id="A0A7K6TWC6"/>
<organism evidence="2 3">
    <name type="scientific">Aegotheles bennettii</name>
    <dbReference type="NCBI Taxonomy" id="48278"/>
    <lineage>
        <taxon>Eukaryota</taxon>
        <taxon>Metazoa</taxon>
        <taxon>Chordata</taxon>
        <taxon>Craniata</taxon>
        <taxon>Vertebrata</taxon>
        <taxon>Euteleostomi</taxon>
        <taxon>Archelosauria</taxon>
        <taxon>Archosauria</taxon>
        <taxon>Dinosauria</taxon>
        <taxon>Saurischia</taxon>
        <taxon>Theropoda</taxon>
        <taxon>Coelurosauria</taxon>
        <taxon>Aves</taxon>
        <taxon>Neognathae</taxon>
        <taxon>Neoaves</taxon>
        <taxon>Strisores</taxon>
        <taxon>Caprimulgiformes</taxon>
        <taxon>Aegothelidae</taxon>
        <taxon>Aegotheles</taxon>
    </lineage>
</organism>
<dbReference type="EMBL" id="VZRW01003750">
    <property type="protein sequence ID" value="NWX14887.1"/>
    <property type="molecule type" value="Genomic_DNA"/>
</dbReference>
<dbReference type="PANTHER" id="PTHR15446:SF2">
    <property type="entry name" value="UROPLAKIN-3B-LIKE PROTEIN 1-RELATED"/>
    <property type="match status" value="1"/>
</dbReference>